<feature type="region of interest" description="Disordered" evidence="2">
    <location>
        <begin position="116"/>
        <end position="135"/>
    </location>
</feature>
<keyword evidence="1" id="KW-0677">Repeat</keyword>
<organism evidence="4 5">
    <name type="scientific">Mycena venus</name>
    <dbReference type="NCBI Taxonomy" id="2733690"/>
    <lineage>
        <taxon>Eukaryota</taxon>
        <taxon>Fungi</taxon>
        <taxon>Dikarya</taxon>
        <taxon>Basidiomycota</taxon>
        <taxon>Agaricomycotina</taxon>
        <taxon>Agaricomycetes</taxon>
        <taxon>Agaricomycetidae</taxon>
        <taxon>Agaricales</taxon>
        <taxon>Marasmiineae</taxon>
        <taxon>Mycenaceae</taxon>
        <taxon>Mycena</taxon>
    </lineage>
</organism>
<evidence type="ECO:0000259" key="3">
    <source>
        <dbReference type="Pfam" id="PF24883"/>
    </source>
</evidence>
<sequence>MSNKYSSRYNNFSFDDDAEANAEATIGQDSDSLEFFSAPGQGHPFSGIERNGQRSRAARIAPYHSRRSYNSHEPSSSTGPSVSLSSFSRSVPIHQLPWDGLPHERRTNINFNNHIHGGTGGNGGAGVRGQGGDGGAGEGPTLNYYIDAEEGNINHINNIHRHGEADILRVAAASDAFHDSAERYPQPKCHPETRTKMLEDLWAWSSKSDLASSILWLHGPAGAGKSAIAQSFCHKLEAAGRLGASFFFKRGHPSRGTSEKLFPTIAYQLALYQPELKQSISQIVEDDPSTIDRALAIQLEKLIIKPCRRSIPSRNLVIVIDGLDECELRCKGQDNIHKKILESIGTVIHGSEKPFPLRFFVASRPEPHIREAFMDTLLKIHRPVNIEQSFYDVQRYLIDEFGRIRREHQETMTTIHGPWPSWEIINQLVHNSSGYFIYTSTVIKFIDDRDFRPPERLQVILGMKKPDSGSPFAALDALYTQILCAVPHRPLLLKILAVIAAKIQLPIGYIDQLLELEPGEVQLTLRGLRSVIGAEKNGSESNDWSPESEIVVHHASFYDFLQDPVRAGMFYVGNSSLRADLCHHILKALSYSYDNPYLNKHGCAGW</sequence>
<dbReference type="InterPro" id="IPR056884">
    <property type="entry name" value="NPHP3-like_N"/>
</dbReference>
<accession>A0A8H7DF35</accession>
<dbReference type="InterPro" id="IPR027417">
    <property type="entry name" value="P-loop_NTPase"/>
</dbReference>
<feature type="compositionally biased region" description="Gly residues" evidence="2">
    <location>
        <begin position="117"/>
        <end position="135"/>
    </location>
</feature>
<dbReference type="SUPFAM" id="SSF52540">
    <property type="entry name" value="P-loop containing nucleoside triphosphate hydrolases"/>
    <property type="match status" value="1"/>
</dbReference>
<proteinExistence type="predicted"/>
<keyword evidence="5" id="KW-1185">Reference proteome</keyword>
<dbReference type="Proteomes" id="UP000620124">
    <property type="component" value="Unassembled WGS sequence"/>
</dbReference>
<dbReference type="OrthoDB" id="4760524at2759"/>
<name>A0A8H7DF35_9AGAR</name>
<evidence type="ECO:0000313" key="5">
    <source>
        <dbReference type="Proteomes" id="UP000620124"/>
    </source>
</evidence>
<evidence type="ECO:0000256" key="1">
    <source>
        <dbReference type="ARBA" id="ARBA00022737"/>
    </source>
</evidence>
<evidence type="ECO:0000256" key="2">
    <source>
        <dbReference type="SAM" id="MobiDB-lite"/>
    </source>
</evidence>
<dbReference type="Gene3D" id="3.40.50.300">
    <property type="entry name" value="P-loop containing nucleotide triphosphate hydrolases"/>
    <property type="match status" value="1"/>
</dbReference>
<gene>
    <name evidence="4" type="ORF">MVEN_00243300</name>
</gene>
<dbReference type="PANTHER" id="PTHR10039:SF17">
    <property type="entry name" value="FUNGAL STAND N-TERMINAL GOODBYE DOMAIN-CONTAINING PROTEIN-RELATED"/>
    <property type="match status" value="1"/>
</dbReference>
<feature type="domain" description="Nephrocystin 3-like N-terminal" evidence="3">
    <location>
        <begin position="201"/>
        <end position="364"/>
    </location>
</feature>
<protein>
    <submittedName>
        <fullName evidence="4">NACHT domain-containing protein</fullName>
    </submittedName>
</protein>
<comment type="caution">
    <text evidence="4">The sequence shown here is derived from an EMBL/GenBank/DDBJ whole genome shotgun (WGS) entry which is preliminary data.</text>
</comment>
<feature type="compositionally biased region" description="Low complexity" evidence="2">
    <location>
        <begin position="71"/>
        <end position="86"/>
    </location>
</feature>
<dbReference type="AlphaFoldDB" id="A0A8H7DF35"/>
<evidence type="ECO:0000313" key="4">
    <source>
        <dbReference type="EMBL" id="KAF7369161.1"/>
    </source>
</evidence>
<dbReference type="EMBL" id="JACAZI010000002">
    <property type="protein sequence ID" value="KAF7369161.1"/>
    <property type="molecule type" value="Genomic_DNA"/>
</dbReference>
<reference evidence="4" key="1">
    <citation type="submission" date="2020-05" db="EMBL/GenBank/DDBJ databases">
        <title>Mycena genomes resolve the evolution of fungal bioluminescence.</title>
        <authorList>
            <person name="Tsai I.J."/>
        </authorList>
    </citation>
    <scope>NUCLEOTIDE SEQUENCE</scope>
    <source>
        <strain evidence="4">CCC161011</strain>
    </source>
</reference>
<feature type="region of interest" description="Disordered" evidence="2">
    <location>
        <begin position="32"/>
        <end position="86"/>
    </location>
</feature>
<dbReference type="PANTHER" id="PTHR10039">
    <property type="entry name" value="AMELOGENIN"/>
    <property type="match status" value="1"/>
</dbReference>
<dbReference type="Pfam" id="PF24883">
    <property type="entry name" value="NPHP3_N"/>
    <property type="match status" value="1"/>
</dbReference>